<dbReference type="InterPro" id="IPR036390">
    <property type="entry name" value="WH_DNA-bd_sf"/>
</dbReference>
<keyword evidence="3" id="KW-0238">DNA-binding</keyword>
<evidence type="ECO:0000313" key="5">
    <source>
        <dbReference type="EMBL" id="SCX95294.1"/>
    </source>
</evidence>
<name>A0A0P9C914_9GAMM</name>
<dbReference type="RefSeq" id="WP_054966659.1">
    <property type="nucleotide sequence ID" value="NZ_FMUN01000002.1"/>
</dbReference>
<dbReference type="Pfam" id="PF03965">
    <property type="entry name" value="Penicillinase_R"/>
    <property type="match status" value="1"/>
</dbReference>
<dbReference type="InterPro" id="IPR036388">
    <property type="entry name" value="WH-like_DNA-bd_sf"/>
</dbReference>
<dbReference type="Proteomes" id="UP000183104">
    <property type="component" value="Unassembled WGS sequence"/>
</dbReference>
<dbReference type="EMBL" id="FMUN01000002">
    <property type="protein sequence ID" value="SCX95294.1"/>
    <property type="molecule type" value="Genomic_DNA"/>
</dbReference>
<sequence length="132" mass="14547">MTNLRLGELEVAVLEDLWARGADHAKAVHGRLGARRGISLNTIQSTLERLYRKELLHRTKEGHAYTYRPALEREELLARLIEGATAPVAGEEGADTLLTAFVDFAAEQDEAALDRLEALIAWKRAQGAKGSD</sequence>
<evidence type="ECO:0000256" key="1">
    <source>
        <dbReference type="ARBA" id="ARBA00011046"/>
    </source>
</evidence>
<organism evidence="5 6">
    <name type="scientific">Thiohalorhabdus denitrificans</name>
    <dbReference type="NCBI Taxonomy" id="381306"/>
    <lineage>
        <taxon>Bacteria</taxon>
        <taxon>Pseudomonadati</taxon>
        <taxon>Pseudomonadota</taxon>
        <taxon>Gammaproteobacteria</taxon>
        <taxon>Thiohalorhabdales</taxon>
        <taxon>Thiohalorhabdaceae</taxon>
        <taxon>Thiohalorhabdus</taxon>
    </lineage>
</organism>
<dbReference type="AlphaFoldDB" id="A0A0P9C914"/>
<evidence type="ECO:0000256" key="4">
    <source>
        <dbReference type="ARBA" id="ARBA00023163"/>
    </source>
</evidence>
<dbReference type="GO" id="GO:0003677">
    <property type="term" value="F:DNA binding"/>
    <property type="evidence" value="ECO:0007669"/>
    <property type="project" value="UniProtKB-KW"/>
</dbReference>
<protein>
    <submittedName>
        <fullName evidence="5">Predicted transcriptional regulator</fullName>
    </submittedName>
</protein>
<keyword evidence="4" id="KW-0804">Transcription</keyword>
<accession>A0A0P9C914</accession>
<reference evidence="6" key="1">
    <citation type="submission" date="2016-10" db="EMBL/GenBank/DDBJ databases">
        <authorList>
            <person name="Varghese N."/>
        </authorList>
    </citation>
    <scope>NUCLEOTIDE SEQUENCE [LARGE SCALE GENOMIC DNA]</scope>
    <source>
        <strain evidence="6">HL 19</strain>
    </source>
</reference>
<dbReference type="SUPFAM" id="SSF46785">
    <property type="entry name" value="Winged helix' DNA-binding domain"/>
    <property type="match status" value="1"/>
</dbReference>
<gene>
    <name evidence="5" type="ORF">SAMN05661077_0821</name>
</gene>
<dbReference type="Gene3D" id="1.10.10.10">
    <property type="entry name" value="Winged helix-like DNA-binding domain superfamily/Winged helix DNA-binding domain"/>
    <property type="match status" value="1"/>
</dbReference>
<comment type="similarity">
    <text evidence="1">Belongs to the BlaI transcriptional regulatory family.</text>
</comment>
<evidence type="ECO:0000313" key="6">
    <source>
        <dbReference type="Proteomes" id="UP000183104"/>
    </source>
</evidence>
<dbReference type="STRING" id="381306.AN478_11060"/>
<dbReference type="GO" id="GO:0045892">
    <property type="term" value="P:negative regulation of DNA-templated transcription"/>
    <property type="evidence" value="ECO:0007669"/>
    <property type="project" value="InterPro"/>
</dbReference>
<keyword evidence="6" id="KW-1185">Reference proteome</keyword>
<dbReference type="OrthoDB" id="2989615at2"/>
<evidence type="ECO:0000256" key="3">
    <source>
        <dbReference type="ARBA" id="ARBA00023125"/>
    </source>
</evidence>
<dbReference type="InterPro" id="IPR005650">
    <property type="entry name" value="BlaI_family"/>
</dbReference>
<evidence type="ECO:0000256" key="2">
    <source>
        <dbReference type="ARBA" id="ARBA00023015"/>
    </source>
</evidence>
<proteinExistence type="inferred from homology"/>
<keyword evidence="2" id="KW-0805">Transcription regulation</keyword>